<feature type="domain" description="Tyrosine specific protein phosphatases" evidence="3">
    <location>
        <begin position="110"/>
        <end position="162"/>
    </location>
</feature>
<evidence type="ECO:0000256" key="2">
    <source>
        <dbReference type="SAM" id="SignalP"/>
    </source>
</evidence>
<proteinExistence type="inferred from homology"/>
<dbReference type="Proteomes" id="UP001058124">
    <property type="component" value="Unassembled WGS sequence"/>
</dbReference>
<feature type="chain" id="PRO_5043797887" evidence="2">
    <location>
        <begin position="25"/>
        <end position="202"/>
    </location>
</feature>
<evidence type="ECO:0000259" key="3">
    <source>
        <dbReference type="PROSITE" id="PS50056"/>
    </source>
</evidence>
<comment type="similarity">
    <text evidence="1">Belongs to the protein-tyrosine phosphatase family.</text>
</comment>
<dbReference type="PROSITE" id="PS00383">
    <property type="entry name" value="TYR_PHOSPHATASE_1"/>
    <property type="match status" value="1"/>
</dbReference>
<evidence type="ECO:0000313" key="4">
    <source>
        <dbReference type="EMBL" id="GKX55524.1"/>
    </source>
</evidence>
<reference evidence="4" key="1">
    <citation type="submission" date="2022-06" db="EMBL/GenBank/DDBJ databases">
        <title>Draft genome sequences of Leminorella grimontii str. JCM5902.</title>
        <authorList>
            <person name="Wakabayashi Y."/>
            <person name="Kojima K."/>
        </authorList>
    </citation>
    <scope>NUCLEOTIDE SEQUENCE</scope>
    <source>
        <strain evidence="4">JCM 5902</strain>
    </source>
</reference>
<dbReference type="GO" id="GO:0016791">
    <property type="term" value="F:phosphatase activity"/>
    <property type="evidence" value="ECO:0007669"/>
    <property type="project" value="TreeGrafter"/>
</dbReference>
<keyword evidence="2" id="KW-0732">Signal</keyword>
<dbReference type="InterPro" id="IPR004861">
    <property type="entry name" value="Siw14-like"/>
</dbReference>
<dbReference type="PANTHER" id="PTHR31126:SF72">
    <property type="entry name" value="DUAL SPECIFICITY PROTEIN PHOSPHATASE TPBA"/>
    <property type="match status" value="1"/>
</dbReference>
<dbReference type="InterPro" id="IPR000387">
    <property type="entry name" value="Tyr_Pase_dom"/>
</dbReference>
<dbReference type="RefSeq" id="WP_051155572.1">
    <property type="nucleotide sequence ID" value="NZ_BRLH01000003.1"/>
</dbReference>
<accession>A0AAV5N1F6</accession>
<dbReference type="InterPro" id="IPR016130">
    <property type="entry name" value="Tyr_Pase_AS"/>
</dbReference>
<feature type="signal peptide" evidence="2">
    <location>
        <begin position="1"/>
        <end position="24"/>
    </location>
</feature>
<comment type="caution">
    <text evidence="4">The sequence shown here is derived from an EMBL/GenBank/DDBJ whole genome shotgun (WGS) entry which is preliminary data.</text>
</comment>
<dbReference type="CDD" id="cd14529">
    <property type="entry name" value="TpbA-like"/>
    <property type="match status" value="1"/>
</dbReference>
<dbReference type="PROSITE" id="PS51257">
    <property type="entry name" value="PROKAR_LIPOPROTEIN"/>
    <property type="match status" value="1"/>
</dbReference>
<dbReference type="PROSITE" id="PS50056">
    <property type="entry name" value="TYR_PHOSPHATASE_2"/>
    <property type="match status" value="1"/>
</dbReference>
<keyword evidence="5" id="KW-1185">Reference proteome</keyword>
<dbReference type="Pfam" id="PF03162">
    <property type="entry name" value="Y_phosphatase2"/>
    <property type="match status" value="1"/>
</dbReference>
<dbReference type="EMBL" id="BRLH01000003">
    <property type="protein sequence ID" value="GKX55524.1"/>
    <property type="molecule type" value="Genomic_DNA"/>
</dbReference>
<dbReference type="InterPro" id="IPR029021">
    <property type="entry name" value="Prot-tyrosine_phosphatase-like"/>
</dbReference>
<organism evidence="4 5">
    <name type="scientific">Leminorella grimontii</name>
    <dbReference type="NCBI Taxonomy" id="82981"/>
    <lineage>
        <taxon>Bacteria</taxon>
        <taxon>Pseudomonadati</taxon>
        <taxon>Pseudomonadota</taxon>
        <taxon>Gammaproteobacteria</taxon>
        <taxon>Enterobacterales</taxon>
        <taxon>Budviciaceae</taxon>
        <taxon>Leminorella</taxon>
    </lineage>
</organism>
<sequence length="202" mass="23255">MKRFQRMTIIFLTLFFSCSFLSVAGDVTNSENGPPSAKKINATTLENFYQIDDSLYRSGQPGEAQMKELERRGVKSVLNLRNFHTDDDEAKGTSLALYHVPMEAGRFTQEQVIEALRAVYLAPKPVLVHCWHGSDRTGLTVAMYRLVFQNWSKEAAIEELQRPEFGYHRWAYYNIIQYLRKVDVDDVRRQVVGEKVTVKAVQ</sequence>
<evidence type="ECO:0000313" key="5">
    <source>
        <dbReference type="Proteomes" id="UP001058124"/>
    </source>
</evidence>
<dbReference type="AlphaFoldDB" id="A0AAV5N1F6"/>
<gene>
    <name evidence="4" type="ORF">SOASR030_16360</name>
</gene>
<dbReference type="PANTHER" id="PTHR31126">
    <property type="entry name" value="TYROSINE-PROTEIN PHOSPHATASE"/>
    <property type="match status" value="1"/>
</dbReference>
<dbReference type="SUPFAM" id="SSF52799">
    <property type="entry name" value="(Phosphotyrosine protein) phosphatases II"/>
    <property type="match status" value="1"/>
</dbReference>
<protein>
    <submittedName>
        <fullName evidence="4">Protein-tyrosine-phosphatase</fullName>
    </submittedName>
</protein>
<evidence type="ECO:0000256" key="1">
    <source>
        <dbReference type="ARBA" id="ARBA00009580"/>
    </source>
</evidence>
<dbReference type="Gene3D" id="3.90.190.10">
    <property type="entry name" value="Protein tyrosine phosphatase superfamily"/>
    <property type="match status" value="1"/>
</dbReference>
<name>A0AAV5N1F6_9GAMM</name>